<dbReference type="Proteomes" id="UP000192472">
    <property type="component" value="Unassembled WGS sequence"/>
</dbReference>
<evidence type="ECO:0000313" key="3">
    <source>
        <dbReference type="Proteomes" id="UP000192472"/>
    </source>
</evidence>
<keyword evidence="2" id="KW-0378">Hydrolase</keyword>
<keyword evidence="3" id="KW-1185">Reference proteome</keyword>
<evidence type="ECO:0000313" key="2">
    <source>
        <dbReference type="EMBL" id="SMD36293.1"/>
    </source>
</evidence>
<evidence type="ECO:0000259" key="1">
    <source>
        <dbReference type="Pfam" id="PF12146"/>
    </source>
</evidence>
<feature type="domain" description="Serine aminopeptidase S33" evidence="1">
    <location>
        <begin position="37"/>
        <end position="165"/>
    </location>
</feature>
<organism evidence="2 3">
    <name type="scientific">Reichenbachiella faecimaris</name>
    <dbReference type="NCBI Taxonomy" id="692418"/>
    <lineage>
        <taxon>Bacteria</taxon>
        <taxon>Pseudomonadati</taxon>
        <taxon>Bacteroidota</taxon>
        <taxon>Cytophagia</taxon>
        <taxon>Cytophagales</taxon>
        <taxon>Reichenbachiellaceae</taxon>
        <taxon>Reichenbachiella</taxon>
    </lineage>
</organism>
<dbReference type="Gene3D" id="3.40.50.1820">
    <property type="entry name" value="alpha/beta hydrolase"/>
    <property type="match status" value="1"/>
</dbReference>
<name>A0A1W2GI03_REIFA</name>
<dbReference type="EMBL" id="FWYF01000003">
    <property type="protein sequence ID" value="SMD36293.1"/>
    <property type="molecule type" value="Genomic_DNA"/>
</dbReference>
<dbReference type="InterPro" id="IPR022742">
    <property type="entry name" value="Hydrolase_4"/>
</dbReference>
<dbReference type="SUPFAM" id="SSF53474">
    <property type="entry name" value="alpha/beta-Hydrolases"/>
    <property type="match status" value="1"/>
</dbReference>
<dbReference type="InterPro" id="IPR029058">
    <property type="entry name" value="AB_hydrolase_fold"/>
</dbReference>
<reference evidence="2 3" key="1">
    <citation type="submission" date="2017-04" db="EMBL/GenBank/DDBJ databases">
        <authorList>
            <person name="Afonso C.L."/>
            <person name="Miller P.J."/>
            <person name="Scott M.A."/>
            <person name="Spackman E."/>
            <person name="Goraichik I."/>
            <person name="Dimitrov K.M."/>
            <person name="Suarez D.L."/>
            <person name="Swayne D.E."/>
        </authorList>
    </citation>
    <scope>NUCLEOTIDE SEQUENCE [LARGE SCALE GENOMIC DNA]</scope>
    <source>
        <strain evidence="2 3">DSM 26133</strain>
    </source>
</reference>
<sequence length="236" mass="25646">MVTMGVQGQSAKEVQFKTKDGLALYGDLYINQKGSPMVMLFHQAGSCARGEYENIIPILLEGGYNIIAVDQRSGGSKLGGVNRTVDQLDGKEYEYCDTFPDFEATLSFVRSELNHSDKIIAWGSSYSAAMVIHLLANYPDKISGVLAFSPASGGSMKSCSPNDKFLMLNGKALILRPHEEMGIPSVQSQFELAKSAGLSTYVSKNGVHGASMMNTEKVEGSTEEIWKVVLDFMAHL</sequence>
<dbReference type="Pfam" id="PF12146">
    <property type="entry name" value="Hydrolase_4"/>
    <property type="match status" value="1"/>
</dbReference>
<dbReference type="STRING" id="692418.SAMN04488029_2814"/>
<dbReference type="AlphaFoldDB" id="A0A1W2GI03"/>
<gene>
    <name evidence="2" type="ORF">SAMN04488029_2814</name>
</gene>
<accession>A0A1W2GI03</accession>
<protein>
    <submittedName>
        <fullName evidence="2">Alpha/beta hydrolase family protein</fullName>
    </submittedName>
</protein>
<proteinExistence type="predicted"/>
<dbReference type="GO" id="GO:0016787">
    <property type="term" value="F:hydrolase activity"/>
    <property type="evidence" value="ECO:0007669"/>
    <property type="project" value="UniProtKB-KW"/>
</dbReference>